<gene>
    <name evidence="1" type="ORF">Sangu_1710900</name>
</gene>
<dbReference type="AlphaFoldDB" id="A0AAW2MJB1"/>
<organism evidence="1">
    <name type="scientific">Sesamum angustifolium</name>
    <dbReference type="NCBI Taxonomy" id="2727405"/>
    <lineage>
        <taxon>Eukaryota</taxon>
        <taxon>Viridiplantae</taxon>
        <taxon>Streptophyta</taxon>
        <taxon>Embryophyta</taxon>
        <taxon>Tracheophyta</taxon>
        <taxon>Spermatophyta</taxon>
        <taxon>Magnoliopsida</taxon>
        <taxon>eudicotyledons</taxon>
        <taxon>Gunneridae</taxon>
        <taxon>Pentapetalae</taxon>
        <taxon>asterids</taxon>
        <taxon>lamiids</taxon>
        <taxon>Lamiales</taxon>
        <taxon>Pedaliaceae</taxon>
        <taxon>Sesamum</taxon>
    </lineage>
</organism>
<protein>
    <submittedName>
        <fullName evidence="1">Uncharacterized protein</fullName>
    </submittedName>
</protein>
<sequence length="57" mass="6754">MVLNFKNQTYVLDKSLPRTLSKRFLPEECLTFESLLSGMRTTEKYTASYWLDCNEIQ</sequence>
<dbReference type="EMBL" id="JACGWK010000010">
    <property type="protein sequence ID" value="KAL0331654.1"/>
    <property type="molecule type" value="Genomic_DNA"/>
</dbReference>
<evidence type="ECO:0000313" key="1">
    <source>
        <dbReference type="EMBL" id="KAL0331654.1"/>
    </source>
</evidence>
<reference evidence="1" key="2">
    <citation type="journal article" date="2024" name="Plant">
        <title>Genomic evolution and insights into agronomic trait innovations of Sesamum species.</title>
        <authorList>
            <person name="Miao H."/>
            <person name="Wang L."/>
            <person name="Qu L."/>
            <person name="Liu H."/>
            <person name="Sun Y."/>
            <person name="Le M."/>
            <person name="Wang Q."/>
            <person name="Wei S."/>
            <person name="Zheng Y."/>
            <person name="Lin W."/>
            <person name="Duan Y."/>
            <person name="Cao H."/>
            <person name="Xiong S."/>
            <person name="Wang X."/>
            <person name="Wei L."/>
            <person name="Li C."/>
            <person name="Ma Q."/>
            <person name="Ju M."/>
            <person name="Zhao R."/>
            <person name="Li G."/>
            <person name="Mu C."/>
            <person name="Tian Q."/>
            <person name="Mei H."/>
            <person name="Zhang T."/>
            <person name="Gao T."/>
            <person name="Zhang H."/>
        </authorList>
    </citation>
    <scope>NUCLEOTIDE SEQUENCE</scope>
    <source>
        <strain evidence="1">G01</strain>
    </source>
</reference>
<comment type="caution">
    <text evidence="1">The sequence shown here is derived from an EMBL/GenBank/DDBJ whole genome shotgun (WGS) entry which is preliminary data.</text>
</comment>
<reference evidence="1" key="1">
    <citation type="submission" date="2020-06" db="EMBL/GenBank/DDBJ databases">
        <authorList>
            <person name="Li T."/>
            <person name="Hu X."/>
            <person name="Zhang T."/>
            <person name="Song X."/>
            <person name="Zhang H."/>
            <person name="Dai N."/>
            <person name="Sheng W."/>
            <person name="Hou X."/>
            <person name="Wei L."/>
        </authorList>
    </citation>
    <scope>NUCLEOTIDE SEQUENCE</scope>
    <source>
        <strain evidence="1">G01</strain>
        <tissue evidence="1">Leaf</tissue>
    </source>
</reference>
<accession>A0AAW2MJB1</accession>
<name>A0AAW2MJB1_9LAMI</name>
<proteinExistence type="predicted"/>